<dbReference type="Pfam" id="PF11779">
    <property type="entry name" value="SPT_ssu-like"/>
    <property type="match status" value="1"/>
</dbReference>
<evidence type="ECO:0000256" key="1">
    <source>
        <dbReference type="ARBA" id="ARBA00004477"/>
    </source>
</evidence>
<dbReference type="GeneID" id="27418756"/>
<dbReference type="InterPro" id="IPR024512">
    <property type="entry name" value="Ser_palmitoyltrfase_ssu-like"/>
</dbReference>
<dbReference type="eggNOG" id="ENOG502SFIV">
    <property type="taxonomic scope" value="Eukaryota"/>
</dbReference>
<keyword evidence="9" id="KW-1185">Reference proteome</keyword>
<dbReference type="HOGENOM" id="CLU_081648_0_0_1"/>
<evidence type="ECO:0000313" key="8">
    <source>
        <dbReference type="EMBL" id="EST10136.1"/>
    </source>
</evidence>
<evidence type="ECO:0000256" key="5">
    <source>
        <dbReference type="ARBA" id="ARBA00023136"/>
    </source>
</evidence>
<gene>
    <name evidence="8" type="ORF">PSEUBRA_SCAF1g00565</name>
</gene>
<evidence type="ECO:0000313" key="9">
    <source>
        <dbReference type="Proteomes" id="UP000019377"/>
    </source>
</evidence>
<keyword evidence="4 7" id="KW-1133">Transmembrane helix</keyword>
<evidence type="ECO:0000256" key="2">
    <source>
        <dbReference type="ARBA" id="ARBA00022692"/>
    </source>
</evidence>
<sequence length="224" mass="24311">MPAKMKKASSKANGSSEHLHPSSAATAKAAPPTSAGTGSSSSSSSTLTNHATHLPLKTPREPNAYETANAWTWNPIRLIERNLFRTYWNIEGTFVLSMLEAWEVFLVICVFITLTLLLCYTVVHYLPRHASEVANRVAYYVYGTAPSENLASGVAQKASNVTSKVAEATATAGEGLMERLIENSNQLWASLGEEERGKPEVVDRLISNLNKVKQMMGSAGKVEL</sequence>
<organism evidence="8 9">
    <name type="scientific">Kalmanozyma brasiliensis (strain GHG001)</name>
    <name type="common">Yeast</name>
    <name type="synonym">Pseudozyma brasiliensis</name>
    <dbReference type="NCBI Taxonomy" id="1365824"/>
    <lineage>
        <taxon>Eukaryota</taxon>
        <taxon>Fungi</taxon>
        <taxon>Dikarya</taxon>
        <taxon>Basidiomycota</taxon>
        <taxon>Ustilaginomycotina</taxon>
        <taxon>Ustilaginomycetes</taxon>
        <taxon>Ustilaginales</taxon>
        <taxon>Ustilaginaceae</taxon>
        <taxon>Kalmanozyma</taxon>
    </lineage>
</organism>
<keyword evidence="2 7" id="KW-0812">Transmembrane</keyword>
<evidence type="ECO:0000256" key="3">
    <source>
        <dbReference type="ARBA" id="ARBA00022824"/>
    </source>
</evidence>
<feature type="transmembrane region" description="Helical" evidence="7">
    <location>
        <begin position="104"/>
        <end position="126"/>
    </location>
</feature>
<dbReference type="EMBL" id="KI545851">
    <property type="protein sequence ID" value="EST10136.1"/>
    <property type="molecule type" value="Genomic_DNA"/>
</dbReference>
<keyword evidence="5 7" id="KW-0472">Membrane</keyword>
<protein>
    <submittedName>
        <fullName evidence="8">Uncharacterized protein</fullName>
    </submittedName>
</protein>
<comment type="subcellular location">
    <subcellularLocation>
        <location evidence="1">Endoplasmic reticulum membrane</location>
        <topology evidence="1">Multi-pass membrane protein</topology>
    </subcellularLocation>
</comment>
<proteinExistence type="predicted"/>
<evidence type="ECO:0000256" key="4">
    <source>
        <dbReference type="ARBA" id="ARBA00022989"/>
    </source>
</evidence>
<dbReference type="Proteomes" id="UP000019377">
    <property type="component" value="Unassembled WGS sequence"/>
</dbReference>
<feature type="region of interest" description="Disordered" evidence="6">
    <location>
        <begin position="1"/>
        <end position="61"/>
    </location>
</feature>
<dbReference type="GO" id="GO:0005789">
    <property type="term" value="C:endoplasmic reticulum membrane"/>
    <property type="evidence" value="ECO:0007669"/>
    <property type="project" value="UniProtKB-SubCell"/>
</dbReference>
<evidence type="ECO:0000256" key="6">
    <source>
        <dbReference type="SAM" id="MobiDB-lite"/>
    </source>
</evidence>
<evidence type="ECO:0000256" key="7">
    <source>
        <dbReference type="SAM" id="Phobius"/>
    </source>
</evidence>
<dbReference type="OrthoDB" id="202672at2759"/>
<dbReference type="OMA" id="EAWEVFL"/>
<dbReference type="STRING" id="1365824.V5EHR1"/>
<keyword evidence="3" id="KW-0256">Endoplasmic reticulum</keyword>
<reference evidence="9" key="1">
    <citation type="journal article" date="2013" name="Genome Announc.">
        <title>Draft genome sequence of Pseudozyma brasiliensis sp. nov. strain GHG001, a high producer of endo-1,4-xylanase isolated from an insect pest of sugarcane.</title>
        <authorList>
            <person name="Oliveira J.V.D.C."/>
            <person name="dos Santos R.A.C."/>
            <person name="Borges T.A."/>
            <person name="Riano-Pachon D.M."/>
            <person name="Goldman G.H."/>
        </authorList>
    </citation>
    <scope>NUCLEOTIDE SEQUENCE [LARGE SCALE GENOMIC DNA]</scope>
    <source>
        <strain evidence="9">GHG001</strain>
    </source>
</reference>
<accession>V5EHR1</accession>
<dbReference type="AlphaFoldDB" id="V5EHR1"/>
<feature type="compositionally biased region" description="Low complexity" evidence="6">
    <location>
        <begin position="10"/>
        <end position="46"/>
    </location>
</feature>
<name>V5EHR1_KALBG</name>